<protein>
    <submittedName>
        <fullName evidence="3">Uncharacterized protein</fullName>
    </submittedName>
</protein>
<comment type="caution">
    <text evidence="3">The sequence shown here is derived from an EMBL/GenBank/DDBJ whole genome shotgun (WGS) entry which is preliminary data.</text>
</comment>
<reference evidence="3 4" key="1">
    <citation type="journal article" date="2015" name="Microbiome">
        <title>Genomic resolution of linkages in carbon, nitrogen, and sulfur cycling among widespread estuary sediment bacteria.</title>
        <authorList>
            <person name="Baker B.J."/>
            <person name="Lazar C.S."/>
            <person name="Teske A.P."/>
            <person name="Dick G.J."/>
        </authorList>
    </citation>
    <scope>NUCLEOTIDE SEQUENCE [LARGE SCALE GENOMIC DNA]</scope>
    <source>
        <strain evidence="3">SM23_40</strain>
    </source>
</reference>
<dbReference type="PANTHER" id="PTHR31793">
    <property type="entry name" value="4-HYDROXYBENZOYL-COA THIOESTERASE FAMILY MEMBER"/>
    <property type="match status" value="1"/>
</dbReference>
<dbReference type="EMBL" id="LJUI01000031">
    <property type="protein sequence ID" value="KPK69682.1"/>
    <property type="molecule type" value="Genomic_DNA"/>
</dbReference>
<dbReference type="PANTHER" id="PTHR31793:SF27">
    <property type="entry name" value="NOVEL THIOESTERASE SUPERFAMILY DOMAIN AND SAPOSIN A-TYPE DOMAIN CONTAINING PROTEIN (0610012H03RIK)"/>
    <property type="match status" value="1"/>
</dbReference>
<dbReference type="SUPFAM" id="SSF54637">
    <property type="entry name" value="Thioesterase/thiol ester dehydrase-isomerase"/>
    <property type="match status" value="1"/>
</dbReference>
<dbReference type="InterPro" id="IPR050563">
    <property type="entry name" value="4-hydroxybenzoyl-CoA_TE"/>
</dbReference>
<evidence type="ECO:0000256" key="2">
    <source>
        <dbReference type="ARBA" id="ARBA00022801"/>
    </source>
</evidence>
<name>A0A0S8GAX8_UNCT6</name>
<dbReference type="InterPro" id="IPR029069">
    <property type="entry name" value="HotDog_dom_sf"/>
</dbReference>
<dbReference type="NCBIfam" id="TIGR00051">
    <property type="entry name" value="YbgC/FadM family acyl-CoA thioesterase"/>
    <property type="match status" value="1"/>
</dbReference>
<evidence type="ECO:0000313" key="4">
    <source>
        <dbReference type="Proteomes" id="UP000051717"/>
    </source>
</evidence>
<dbReference type="Pfam" id="PF13279">
    <property type="entry name" value="4HBT_2"/>
    <property type="match status" value="1"/>
</dbReference>
<accession>A0A0S8GAX8</accession>
<keyword evidence="2" id="KW-0378">Hydrolase</keyword>
<dbReference type="CDD" id="cd00586">
    <property type="entry name" value="4HBT"/>
    <property type="match status" value="1"/>
</dbReference>
<dbReference type="AlphaFoldDB" id="A0A0S8GAX8"/>
<comment type="similarity">
    <text evidence="1">Belongs to the 4-hydroxybenzoyl-CoA thioesterase family.</text>
</comment>
<organism evidence="3 4">
    <name type="scientific">candidate division TA06 bacterium SM23_40</name>
    <dbReference type="NCBI Taxonomy" id="1703774"/>
    <lineage>
        <taxon>Bacteria</taxon>
        <taxon>Bacteria division TA06</taxon>
    </lineage>
</organism>
<dbReference type="Proteomes" id="UP000051717">
    <property type="component" value="Unassembled WGS sequence"/>
</dbReference>
<proteinExistence type="inferred from homology"/>
<evidence type="ECO:0000256" key="1">
    <source>
        <dbReference type="ARBA" id="ARBA00005953"/>
    </source>
</evidence>
<gene>
    <name evidence="3" type="ORF">AMJ82_05135</name>
</gene>
<dbReference type="InterPro" id="IPR006684">
    <property type="entry name" value="YbgC/YbaW"/>
</dbReference>
<dbReference type="Gene3D" id="3.10.129.10">
    <property type="entry name" value="Hotdog Thioesterase"/>
    <property type="match status" value="1"/>
</dbReference>
<evidence type="ECO:0000313" key="3">
    <source>
        <dbReference type="EMBL" id="KPK69682.1"/>
    </source>
</evidence>
<dbReference type="GO" id="GO:0047617">
    <property type="term" value="F:fatty acyl-CoA hydrolase activity"/>
    <property type="evidence" value="ECO:0007669"/>
    <property type="project" value="TreeGrafter"/>
</dbReference>
<dbReference type="PIRSF" id="PIRSF003230">
    <property type="entry name" value="YbgC"/>
    <property type="match status" value="1"/>
</dbReference>
<sequence>MGVGYYGRYLEWFEVGRTEFFRRLGLTYAELERRSFFLPVVEVYCKYRTSVRYDDLLRIRTSVLEVGKASITFEYEIVRNGDTVLIATGHTVHGCVDECGKLVRLPEEVKTALASLSGS</sequence>